<dbReference type="PRINTS" id="PR00094">
    <property type="entry name" value="ADENYLTKNASE"/>
</dbReference>
<evidence type="ECO:0000256" key="2">
    <source>
        <dbReference type="ARBA" id="ARBA00022741"/>
    </source>
</evidence>
<evidence type="ECO:0000313" key="7">
    <source>
        <dbReference type="Proteomes" id="UP001057375"/>
    </source>
</evidence>
<dbReference type="PROSITE" id="PS00113">
    <property type="entry name" value="ADENYLATE_KINASE"/>
    <property type="match status" value="1"/>
</dbReference>
<proteinExistence type="inferred from homology"/>
<evidence type="ECO:0000313" key="6">
    <source>
        <dbReference type="EMBL" id="GKT15139.1"/>
    </source>
</evidence>
<dbReference type="HAMAP" id="MF_00235">
    <property type="entry name" value="Adenylate_kinase_Adk"/>
    <property type="match status" value="1"/>
</dbReference>
<evidence type="ECO:0000256" key="1">
    <source>
        <dbReference type="ARBA" id="ARBA00022679"/>
    </source>
</evidence>
<evidence type="ECO:0000256" key="3">
    <source>
        <dbReference type="ARBA" id="ARBA00022777"/>
    </source>
</evidence>
<protein>
    <submittedName>
        <fullName evidence="6">Adenylate kinase/UMP-CMP kinase like protein</fullName>
    </submittedName>
</protein>
<dbReference type="Gene3D" id="3.40.50.300">
    <property type="entry name" value="P-loop containing nucleotide triphosphate hydrolases"/>
    <property type="match status" value="1"/>
</dbReference>
<dbReference type="InterPro" id="IPR027417">
    <property type="entry name" value="P-loop_NTPase"/>
</dbReference>
<dbReference type="InterPro" id="IPR000850">
    <property type="entry name" value="Adenylat/UMP-CMP_kin"/>
</dbReference>
<feature type="region of interest" description="Disordered" evidence="5">
    <location>
        <begin position="201"/>
        <end position="225"/>
    </location>
</feature>
<accession>A0ABQ5JWB1</accession>
<keyword evidence="3 4" id="KW-0418">Kinase</keyword>
<sequence>MPEVRPIFSILGLPCSGKGTQGFLLQKHLNIRHISAGDCLRAEMAKEDSEHKKLIDYYIKEGLIVPAEITVALLRAVMESDSSSAGFLIDGFPRAIEQYQCFIKHARPMNGVIYVKAAEELALSRMHKRIAEWKEQGKVTRTDDNDESMKKRFRVYKSQTAPVISLFRRHSRIIELDGAGTPDKVFAILSKLMKEFLSSSKGKHGLELTEEDVKIGEEEEKKAHE</sequence>
<dbReference type="Proteomes" id="UP001057375">
    <property type="component" value="Unassembled WGS sequence"/>
</dbReference>
<dbReference type="EMBL" id="BQXS01011653">
    <property type="protein sequence ID" value="GKT15139.1"/>
    <property type="molecule type" value="Genomic_DNA"/>
</dbReference>
<dbReference type="GO" id="GO:0016301">
    <property type="term" value="F:kinase activity"/>
    <property type="evidence" value="ECO:0007669"/>
    <property type="project" value="UniProtKB-KW"/>
</dbReference>
<organism evidence="6 7">
    <name type="scientific">Aduncisulcus paluster</name>
    <dbReference type="NCBI Taxonomy" id="2918883"/>
    <lineage>
        <taxon>Eukaryota</taxon>
        <taxon>Metamonada</taxon>
        <taxon>Carpediemonas-like organisms</taxon>
        <taxon>Aduncisulcus</taxon>
    </lineage>
</organism>
<reference evidence="6" key="1">
    <citation type="submission" date="2022-03" db="EMBL/GenBank/DDBJ databases">
        <title>Draft genome sequence of Aduncisulcus paluster, a free-living microaerophilic Fornicata.</title>
        <authorList>
            <person name="Yuyama I."/>
            <person name="Kume K."/>
            <person name="Tamura T."/>
            <person name="Inagaki Y."/>
            <person name="Hashimoto T."/>
        </authorList>
    </citation>
    <scope>NUCLEOTIDE SEQUENCE</scope>
    <source>
        <strain evidence="6">NY0171</strain>
    </source>
</reference>
<keyword evidence="2" id="KW-0547">Nucleotide-binding</keyword>
<dbReference type="SUPFAM" id="SSF52540">
    <property type="entry name" value="P-loop containing nucleoside triphosphate hydrolases"/>
    <property type="match status" value="1"/>
</dbReference>
<evidence type="ECO:0000256" key="4">
    <source>
        <dbReference type="RuleBase" id="RU003330"/>
    </source>
</evidence>
<comment type="caution">
    <text evidence="6">The sequence shown here is derived from an EMBL/GenBank/DDBJ whole genome shotgun (WGS) entry which is preliminary data.</text>
</comment>
<dbReference type="PANTHER" id="PTHR23359">
    <property type="entry name" value="NUCLEOTIDE KINASE"/>
    <property type="match status" value="1"/>
</dbReference>
<gene>
    <name evidence="6" type="ORF">ADUPG1_010631</name>
</gene>
<keyword evidence="1 4" id="KW-0808">Transferase</keyword>
<dbReference type="CDD" id="cd01428">
    <property type="entry name" value="ADK"/>
    <property type="match status" value="1"/>
</dbReference>
<dbReference type="Pfam" id="PF00406">
    <property type="entry name" value="ADK"/>
    <property type="match status" value="1"/>
</dbReference>
<keyword evidence="7" id="KW-1185">Reference proteome</keyword>
<evidence type="ECO:0000256" key="5">
    <source>
        <dbReference type="SAM" id="MobiDB-lite"/>
    </source>
</evidence>
<feature type="compositionally biased region" description="Basic and acidic residues" evidence="5">
    <location>
        <begin position="204"/>
        <end position="225"/>
    </location>
</feature>
<dbReference type="InterPro" id="IPR033690">
    <property type="entry name" value="Adenylat_kinase_CS"/>
</dbReference>
<comment type="similarity">
    <text evidence="4">Belongs to the adenylate kinase family.</text>
</comment>
<name>A0ABQ5JWB1_9EUKA</name>